<reference evidence="2" key="1">
    <citation type="submission" date="2016-06" db="EMBL/GenBank/DDBJ databases">
        <title>Parallel loss of symbiosis genes in relatives of nitrogen-fixing non-legume Parasponia.</title>
        <authorList>
            <person name="Van Velzen R."/>
            <person name="Holmer R."/>
            <person name="Bu F."/>
            <person name="Rutten L."/>
            <person name="Van Zeijl A."/>
            <person name="Liu W."/>
            <person name="Santuari L."/>
            <person name="Cao Q."/>
            <person name="Sharma T."/>
            <person name="Shen D."/>
            <person name="Roswanjaya Y."/>
            <person name="Wardhani T."/>
            <person name="Kalhor M.S."/>
            <person name="Jansen J."/>
            <person name="Van den Hoogen J."/>
            <person name="Gungor B."/>
            <person name="Hartog M."/>
            <person name="Hontelez J."/>
            <person name="Verver J."/>
            <person name="Yang W.-C."/>
            <person name="Schijlen E."/>
            <person name="Repin R."/>
            <person name="Schilthuizen M."/>
            <person name="Schranz E."/>
            <person name="Heidstra R."/>
            <person name="Miyata K."/>
            <person name="Fedorova E."/>
            <person name="Kohlen W."/>
            <person name="Bisseling T."/>
            <person name="Smit S."/>
            <person name="Geurts R."/>
        </authorList>
    </citation>
    <scope>NUCLEOTIDE SEQUENCE [LARGE SCALE GENOMIC DNA]</scope>
    <source>
        <strain evidence="2">cv. RG33-2</strain>
    </source>
</reference>
<accession>A0A2P5CCX6</accession>
<comment type="caution">
    <text evidence="1">The sequence shown here is derived from an EMBL/GenBank/DDBJ whole genome shotgun (WGS) entry which is preliminary data.</text>
</comment>
<sequence length="98" mass="10881">MIRMALHLATPRPSMPQNFLIRSYELDSDCKISIGALANLLQGISTEPLQKRGARGGIRFRFDACDEPKRSDLGCLQNADCGRLLSFMVNKPPSKVTM</sequence>
<dbReference type="InParanoid" id="A0A2P5CCX6"/>
<organism evidence="1 2">
    <name type="scientific">Trema orientale</name>
    <name type="common">Charcoal tree</name>
    <name type="synonym">Celtis orientalis</name>
    <dbReference type="NCBI Taxonomy" id="63057"/>
    <lineage>
        <taxon>Eukaryota</taxon>
        <taxon>Viridiplantae</taxon>
        <taxon>Streptophyta</taxon>
        <taxon>Embryophyta</taxon>
        <taxon>Tracheophyta</taxon>
        <taxon>Spermatophyta</taxon>
        <taxon>Magnoliopsida</taxon>
        <taxon>eudicotyledons</taxon>
        <taxon>Gunneridae</taxon>
        <taxon>Pentapetalae</taxon>
        <taxon>rosids</taxon>
        <taxon>fabids</taxon>
        <taxon>Rosales</taxon>
        <taxon>Cannabaceae</taxon>
        <taxon>Trema</taxon>
    </lineage>
</organism>
<dbReference type="AlphaFoldDB" id="A0A2P5CCX6"/>
<keyword evidence="2" id="KW-1185">Reference proteome</keyword>
<dbReference type="EMBL" id="JXTC01000380">
    <property type="protein sequence ID" value="PON58916.1"/>
    <property type="molecule type" value="Genomic_DNA"/>
</dbReference>
<evidence type="ECO:0000313" key="1">
    <source>
        <dbReference type="EMBL" id="PON58916.1"/>
    </source>
</evidence>
<protein>
    <submittedName>
        <fullName evidence="1">Uncharacterized protein</fullName>
    </submittedName>
</protein>
<evidence type="ECO:0000313" key="2">
    <source>
        <dbReference type="Proteomes" id="UP000237000"/>
    </source>
</evidence>
<dbReference type="OrthoDB" id="10586504at2759"/>
<name>A0A2P5CCX6_TREOI</name>
<proteinExistence type="predicted"/>
<gene>
    <name evidence="1" type="ORF">TorRG33x02_289510</name>
</gene>
<dbReference type="Proteomes" id="UP000237000">
    <property type="component" value="Unassembled WGS sequence"/>
</dbReference>